<evidence type="ECO:0000256" key="9">
    <source>
        <dbReference type="PIRSR" id="PIRSR038945-1"/>
    </source>
</evidence>
<comment type="similarity">
    <text evidence="2 8">Belongs to the threonine synthase family.</text>
</comment>
<comment type="cofactor">
    <cofactor evidence="1 8 9">
        <name>pyridoxal 5'-phosphate</name>
        <dbReference type="ChEBI" id="CHEBI:597326"/>
    </cofactor>
</comment>
<evidence type="ECO:0000256" key="10">
    <source>
        <dbReference type="PIRSR" id="PIRSR038945-2"/>
    </source>
</evidence>
<dbReference type="CDD" id="cd01563">
    <property type="entry name" value="Thr-synth_1"/>
    <property type="match status" value="1"/>
</dbReference>
<keyword evidence="8" id="KW-0028">Amino-acid biosynthesis</keyword>
<accession>A0A1T2XCY8</accession>
<dbReference type="UniPathway" id="UPA00050">
    <property type="reaction ID" value="UER00065"/>
</dbReference>
<dbReference type="GO" id="GO:0006567">
    <property type="term" value="P:L-threonine catabolic process"/>
    <property type="evidence" value="ECO:0007669"/>
    <property type="project" value="TreeGrafter"/>
</dbReference>
<evidence type="ECO:0000256" key="4">
    <source>
        <dbReference type="ARBA" id="ARBA00022898"/>
    </source>
</evidence>
<dbReference type="GO" id="GO:0003941">
    <property type="term" value="F:L-serine ammonia-lyase activity"/>
    <property type="evidence" value="ECO:0007669"/>
    <property type="project" value="TreeGrafter"/>
</dbReference>
<dbReference type="NCBIfam" id="TIGR00260">
    <property type="entry name" value="thrC"/>
    <property type="match status" value="1"/>
</dbReference>
<dbReference type="OrthoDB" id="9778118at2"/>
<dbReference type="PANTHER" id="PTHR48078">
    <property type="entry name" value="THREONINE DEHYDRATASE, MITOCHONDRIAL-RELATED"/>
    <property type="match status" value="1"/>
</dbReference>
<evidence type="ECO:0000259" key="11">
    <source>
        <dbReference type="Pfam" id="PF00291"/>
    </source>
</evidence>
<dbReference type="GO" id="GO:0004795">
    <property type="term" value="F:threonine synthase activity"/>
    <property type="evidence" value="ECO:0007669"/>
    <property type="project" value="UniProtKB-UniRule"/>
</dbReference>
<feature type="binding site" evidence="9">
    <location>
        <position position="384"/>
    </location>
    <ligand>
        <name>pyridoxal 5'-phosphate</name>
        <dbReference type="ChEBI" id="CHEBI:597326"/>
    </ligand>
</feature>
<dbReference type="Gene3D" id="3.40.50.1100">
    <property type="match status" value="2"/>
</dbReference>
<keyword evidence="4 8" id="KW-0663">Pyridoxal phosphate</keyword>
<dbReference type="AlphaFoldDB" id="A0A1T2XCY8"/>
<evidence type="ECO:0000313" key="13">
    <source>
        <dbReference type="Proteomes" id="UP000190188"/>
    </source>
</evidence>
<sequence length="418" mass="45975">MKIICAECSQEARNNAAVFAPCACGGLMQVEHDYAGYDVEELKHRFDERLRDRMSPYASGVWRYKELIAPELEDTSIVTKYEGNTPLYDANEPLLQYAGIKHLQFKAQSQNPSGSFKDNGMTAAVSHGHSLGYRHFACSSTGNTSASLAMYAGWIGAEAHVYVPGNDIAMNKVLQTLAYGAHVYPFEGTYDDGILYLEREADSLGYYVCNSINPLRIEGQKSIIYEIAHQLAWKLPDWIIVPGGALSNATALGKGLMDLYSLGFIHHLPRIAIIQAEGASPFHKFMHDQGNPHGTLQPEEHPYTIASALNIGNPPSWRKAMRYIQQCNGITASVSDEEIMNAKAIIDASGIGCEPASAATLAGLRQLVENQWIHPEERAVCVLTGHMLKDTHAIESYHLSSTCKNPFANPLQPIHLSI</sequence>
<dbReference type="InterPro" id="IPR050147">
    <property type="entry name" value="Ser/Thr_Dehydratase"/>
</dbReference>
<dbReference type="EMBL" id="MSZX01000005">
    <property type="protein sequence ID" value="OPA77688.1"/>
    <property type="molecule type" value="Genomic_DNA"/>
</dbReference>
<dbReference type="PANTHER" id="PTHR48078:SF6">
    <property type="entry name" value="L-THREONINE DEHYDRATASE CATABOLIC TDCB"/>
    <property type="match status" value="1"/>
</dbReference>
<dbReference type="InterPro" id="IPR001926">
    <property type="entry name" value="TrpB-like_PALP"/>
</dbReference>
<organism evidence="12 13">
    <name type="scientific">Paenibacillus selenitireducens</name>
    <dbReference type="NCBI Taxonomy" id="1324314"/>
    <lineage>
        <taxon>Bacteria</taxon>
        <taxon>Bacillati</taxon>
        <taxon>Bacillota</taxon>
        <taxon>Bacilli</taxon>
        <taxon>Bacillales</taxon>
        <taxon>Paenibacillaceae</taxon>
        <taxon>Paenibacillus</taxon>
    </lineage>
</organism>
<reference evidence="12 13" key="1">
    <citation type="submission" date="2017-01" db="EMBL/GenBank/DDBJ databases">
        <title>Genome analysis of Paenibacillus selenitrireducens ES3-24.</title>
        <authorList>
            <person name="Xu D."/>
            <person name="Yao R."/>
            <person name="Zheng S."/>
        </authorList>
    </citation>
    <scope>NUCLEOTIDE SEQUENCE [LARGE SCALE GENOMIC DNA]</scope>
    <source>
        <strain evidence="12 13">ES3-24</strain>
    </source>
</reference>
<dbReference type="GO" id="GO:0009088">
    <property type="term" value="P:threonine biosynthetic process"/>
    <property type="evidence" value="ECO:0007669"/>
    <property type="project" value="UniProtKB-UniRule"/>
</dbReference>
<dbReference type="EC" id="4.2.3.1" evidence="7 8"/>
<dbReference type="GO" id="GO:0009097">
    <property type="term" value="P:isoleucine biosynthetic process"/>
    <property type="evidence" value="ECO:0007669"/>
    <property type="project" value="TreeGrafter"/>
</dbReference>
<proteinExistence type="inferred from homology"/>
<gene>
    <name evidence="12" type="ORF">BVG16_14695</name>
</gene>
<dbReference type="GO" id="GO:0006565">
    <property type="term" value="P:L-serine catabolic process"/>
    <property type="evidence" value="ECO:0007669"/>
    <property type="project" value="TreeGrafter"/>
</dbReference>
<evidence type="ECO:0000256" key="5">
    <source>
        <dbReference type="ARBA" id="ARBA00023239"/>
    </source>
</evidence>
<evidence type="ECO:0000256" key="8">
    <source>
        <dbReference type="PIRNR" id="PIRNR038945"/>
    </source>
</evidence>
<feature type="domain" description="Tryptophan synthase beta chain-like PALP" evidence="11">
    <location>
        <begin position="78"/>
        <end position="385"/>
    </location>
</feature>
<evidence type="ECO:0000256" key="6">
    <source>
        <dbReference type="ARBA" id="ARBA00049144"/>
    </source>
</evidence>
<dbReference type="RefSeq" id="WP_078499430.1">
    <property type="nucleotide sequence ID" value="NZ_MSZX01000005.1"/>
</dbReference>
<dbReference type="InterPro" id="IPR026260">
    <property type="entry name" value="Thr_Synthase_bac/arc"/>
</dbReference>
<comment type="pathway">
    <text evidence="8">Amino-acid biosynthesis; L-threonine biosynthesis; L-threonine from L-aspartate: step 5/5.</text>
</comment>
<name>A0A1T2XCY8_9BACL</name>
<dbReference type="STRING" id="1324314.BVG16_14695"/>
<comment type="function">
    <text evidence="8">Catalyzes the gamma-elimination of phosphate from L-phosphohomoserine and the beta-addition of water to produce L-threonine.</text>
</comment>
<dbReference type="SUPFAM" id="SSF53686">
    <property type="entry name" value="Tryptophan synthase beta subunit-like PLP-dependent enzymes"/>
    <property type="match status" value="1"/>
</dbReference>
<comment type="catalytic activity">
    <reaction evidence="6 8">
        <text>O-phospho-L-homoserine + H2O = L-threonine + phosphate</text>
        <dbReference type="Rhea" id="RHEA:10840"/>
        <dbReference type="ChEBI" id="CHEBI:15377"/>
        <dbReference type="ChEBI" id="CHEBI:43474"/>
        <dbReference type="ChEBI" id="CHEBI:57590"/>
        <dbReference type="ChEBI" id="CHEBI:57926"/>
        <dbReference type="EC" id="4.2.3.1"/>
    </reaction>
</comment>
<evidence type="ECO:0000256" key="2">
    <source>
        <dbReference type="ARBA" id="ARBA00005517"/>
    </source>
</evidence>
<evidence type="ECO:0000256" key="7">
    <source>
        <dbReference type="NCBIfam" id="TIGR00260"/>
    </source>
</evidence>
<evidence type="ECO:0000256" key="1">
    <source>
        <dbReference type="ARBA" id="ARBA00001933"/>
    </source>
</evidence>
<protein>
    <recommendedName>
        <fullName evidence="3 7">Threonine synthase</fullName>
        <ecNumber evidence="7 8">4.2.3.1</ecNumber>
    </recommendedName>
</protein>
<evidence type="ECO:0000313" key="12">
    <source>
        <dbReference type="EMBL" id="OPA77688.1"/>
    </source>
</evidence>
<feature type="binding site" evidence="9">
    <location>
        <begin position="244"/>
        <end position="248"/>
    </location>
    <ligand>
        <name>pyridoxal 5'-phosphate</name>
        <dbReference type="ChEBI" id="CHEBI:597326"/>
    </ligand>
</feature>
<keyword evidence="5 8" id="KW-0456">Lyase</keyword>
<keyword evidence="8" id="KW-0791">Threonine biosynthesis</keyword>
<dbReference type="Proteomes" id="UP000190188">
    <property type="component" value="Unassembled WGS sequence"/>
</dbReference>
<evidence type="ECO:0000256" key="3">
    <source>
        <dbReference type="ARBA" id="ARBA00018679"/>
    </source>
</evidence>
<keyword evidence="13" id="KW-1185">Reference proteome</keyword>
<dbReference type="GO" id="GO:0004794">
    <property type="term" value="F:threonine deaminase activity"/>
    <property type="evidence" value="ECO:0007669"/>
    <property type="project" value="TreeGrafter"/>
</dbReference>
<dbReference type="InterPro" id="IPR004450">
    <property type="entry name" value="Thr_synthase-like"/>
</dbReference>
<dbReference type="Pfam" id="PF00291">
    <property type="entry name" value="PALP"/>
    <property type="match status" value="1"/>
</dbReference>
<dbReference type="InterPro" id="IPR036052">
    <property type="entry name" value="TrpB-like_PALP_sf"/>
</dbReference>
<comment type="caution">
    <text evidence="12">The sequence shown here is derived from an EMBL/GenBank/DDBJ whole genome shotgun (WGS) entry which is preliminary data.</text>
</comment>
<feature type="binding site" evidence="9">
    <location>
        <position position="143"/>
    </location>
    <ligand>
        <name>pyridoxal 5'-phosphate</name>
        <dbReference type="ChEBI" id="CHEBI:597326"/>
    </ligand>
</feature>
<feature type="modified residue" description="N6-(pyridoxal phosphate)lysine" evidence="10">
    <location>
        <position position="117"/>
    </location>
</feature>
<dbReference type="PIRSF" id="PIRSF038945">
    <property type="entry name" value="Thr_synthase"/>
    <property type="match status" value="1"/>
</dbReference>